<dbReference type="AlphaFoldDB" id="A0A1D1ZAX3"/>
<proteinExistence type="predicted"/>
<evidence type="ECO:0000313" key="1">
    <source>
        <dbReference type="EMBL" id="JAT64050.1"/>
    </source>
</evidence>
<reference evidence="1" key="1">
    <citation type="submission" date="2015-07" db="EMBL/GenBank/DDBJ databases">
        <title>Transcriptome Assembly of Anthurium amnicola.</title>
        <authorList>
            <person name="Suzuki J."/>
        </authorList>
    </citation>
    <scope>NUCLEOTIDE SEQUENCE</scope>
</reference>
<gene>
    <name evidence="1" type="primary">GA11514</name>
    <name evidence="1" type="ORF">g.10463</name>
</gene>
<dbReference type="EMBL" id="GDJX01003886">
    <property type="protein sequence ID" value="JAT64050.1"/>
    <property type="molecule type" value="Transcribed_RNA"/>
</dbReference>
<sequence length="111" mass="12883">RERERSDGRKESVRVHWSSTDADFVDDDVCYSFFFTSGSLCWSAIRRREGEQQHEVLQRLHLRRYMVHLLGPLQVRLLPALRVLPVLRQAGAHLLLHRRAQQVPAAVCANP</sequence>
<organism evidence="1">
    <name type="scientific">Anthurium amnicola</name>
    <dbReference type="NCBI Taxonomy" id="1678845"/>
    <lineage>
        <taxon>Eukaryota</taxon>
        <taxon>Viridiplantae</taxon>
        <taxon>Streptophyta</taxon>
        <taxon>Embryophyta</taxon>
        <taxon>Tracheophyta</taxon>
        <taxon>Spermatophyta</taxon>
        <taxon>Magnoliopsida</taxon>
        <taxon>Liliopsida</taxon>
        <taxon>Araceae</taxon>
        <taxon>Pothoideae</taxon>
        <taxon>Potheae</taxon>
        <taxon>Anthurium</taxon>
    </lineage>
</organism>
<accession>A0A1D1ZAX3</accession>
<protein>
    <submittedName>
        <fullName evidence="1">Protein FAM50</fullName>
    </submittedName>
</protein>
<name>A0A1D1ZAX3_9ARAE</name>
<feature type="non-terminal residue" evidence="1">
    <location>
        <position position="1"/>
    </location>
</feature>